<evidence type="ECO:0000256" key="3">
    <source>
        <dbReference type="SAM" id="Phobius"/>
    </source>
</evidence>
<comment type="subcellular location">
    <subcellularLocation>
        <location evidence="1">Membrane</location>
        <topology evidence="1">Multi-pass membrane protein</topology>
    </subcellularLocation>
</comment>
<evidence type="ECO:0000259" key="4">
    <source>
        <dbReference type="PROSITE" id="PS50850"/>
    </source>
</evidence>
<keyword evidence="3" id="KW-1133">Transmembrane helix</keyword>
<accession>A0A3M7SCH0</accession>
<name>A0A3M7SCH0_BRAPC</name>
<dbReference type="AlphaFoldDB" id="A0A3M7SCH0"/>
<dbReference type="Pfam" id="PF03137">
    <property type="entry name" value="OATP"/>
    <property type="match status" value="1"/>
</dbReference>
<feature type="transmembrane region" description="Helical" evidence="3">
    <location>
        <begin position="111"/>
        <end position="132"/>
    </location>
</feature>
<evidence type="ECO:0000256" key="2">
    <source>
        <dbReference type="ARBA" id="ARBA00023157"/>
    </source>
</evidence>
<sequence length="300" mass="33563">MPSYFVKQIESNLENSPSSRSFEKFSLSKFSIFDSKSNRTFTFITLCICSFFSNLIITGSSTVVLSTLEKEFFLTSFESGFFLALFELGGFVSSPFFGFFGSLKKFKKLHLISLSLFFLLIGSYLIGFLIFFKQPALKNFYNTTYGLTNLCSLPEYLNDSVFSAGIEEHLGFSGCLNTNVAREESKNNINYKLILYVGHFFIGLGSVAIYTVGIAYVEEIALENKSPLWQGILYGTGSIGGGIGFLISGQFLTVNSRFFSTTNYIQENSINWIGAWWLPYLIYGTICGILAVLITIKMIT</sequence>
<feature type="transmembrane region" description="Helical" evidence="3">
    <location>
        <begin position="272"/>
        <end position="296"/>
    </location>
</feature>
<dbReference type="GO" id="GO:0016323">
    <property type="term" value="C:basolateral plasma membrane"/>
    <property type="evidence" value="ECO:0007669"/>
    <property type="project" value="TreeGrafter"/>
</dbReference>
<proteinExistence type="predicted"/>
<dbReference type="Gene3D" id="1.20.1250.20">
    <property type="entry name" value="MFS general substrate transporter like domains"/>
    <property type="match status" value="1"/>
</dbReference>
<keyword evidence="3" id="KW-0812">Transmembrane</keyword>
<protein>
    <submittedName>
        <fullName evidence="5">Solute carrier organic anion transporter family member</fullName>
    </submittedName>
</protein>
<dbReference type="SUPFAM" id="SSF103473">
    <property type="entry name" value="MFS general substrate transporter"/>
    <property type="match status" value="1"/>
</dbReference>
<evidence type="ECO:0000313" key="5">
    <source>
        <dbReference type="EMBL" id="RNA33429.1"/>
    </source>
</evidence>
<feature type="domain" description="Major facilitator superfamily (MFS) profile" evidence="4">
    <location>
        <begin position="42"/>
        <end position="300"/>
    </location>
</feature>
<keyword evidence="3" id="KW-0472">Membrane</keyword>
<dbReference type="OrthoDB" id="5062115at2759"/>
<evidence type="ECO:0000313" key="6">
    <source>
        <dbReference type="Proteomes" id="UP000276133"/>
    </source>
</evidence>
<organism evidence="5 6">
    <name type="scientific">Brachionus plicatilis</name>
    <name type="common">Marine rotifer</name>
    <name type="synonym">Brachionus muelleri</name>
    <dbReference type="NCBI Taxonomy" id="10195"/>
    <lineage>
        <taxon>Eukaryota</taxon>
        <taxon>Metazoa</taxon>
        <taxon>Spiralia</taxon>
        <taxon>Gnathifera</taxon>
        <taxon>Rotifera</taxon>
        <taxon>Eurotatoria</taxon>
        <taxon>Monogononta</taxon>
        <taxon>Pseudotrocha</taxon>
        <taxon>Ploima</taxon>
        <taxon>Brachionidae</taxon>
        <taxon>Brachionus</taxon>
    </lineage>
</organism>
<keyword evidence="2" id="KW-1015">Disulfide bond</keyword>
<dbReference type="GO" id="GO:0043252">
    <property type="term" value="P:sodium-independent organic anion transport"/>
    <property type="evidence" value="ECO:0007669"/>
    <property type="project" value="TreeGrafter"/>
</dbReference>
<dbReference type="PANTHER" id="PTHR11388:SF142">
    <property type="entry name" value="SOLUTE CARRIER ORGANIC ANION TRANSPORTER FAMILY MEMBER 5A1"/>
    <property type="match status" value="1"/>
</dbReference>
<evidence type="ECO:0000256" key="1">
    <source>
        <dbReference type="ARBA" id="ARBA00004141"/>
    </source>
</evidence>
<dbReference type="PANTHER" id="PTHR11388">
    <property type="entry name" value="ORGANIC ANION TRANSPORTER"/>
    <property type="match status" value="1"/>
</dbReference>
<dbReference type="Proteomes" id="UP000276133">
    <property type="component" value="Unassembled WGS sequence"/>
</dbReference>
<feature type="transmembrane region" description="Helical" evidence="3">
    <location>
        <begin position="41"/>
        <end position="68"/>
    </location>
</feature>
<dbReference type="InterPro" id="IPR036259">
    <property type="entry name" value="MFS_trans_sf"/>
</dbReference>
<feature type="transmembrane region" description="Helical" evidence="3">
    <location>
        <begin position="80"/>
        <end position="99"/>
    </location>
</feature>
<gene>
    <name evidence="5" type="ORF">BpHYR1_049405</name>
</gene>
<dbReference type="EMBL" id="REGN01001638">
    <property type="protein sequence ID" value="RNA33429.1"/>
    <property type="molecule type" value="Genomic_DNA"/>
</dbReference>
<dbReference type="InterPro" id="IPR004156">
    <property type="entry name" value="OATP"/>
</dbReference>
<dbReference type="PROSITE" id="PS50850">
    <property type="entry name" value="MFS"/>
    <property type="match status" value="1"/>
</dbReference>
<dbReference type="GO" id="GO:0015347">
    <property type="term" value="F:sodium-independent organic anion transmembrane transporter activity"/>
    <property type="evidence" value="ECO:0007669"/>
    <property type="project" value="TreeGrafter"/>
</dbReference>
<feature type="transmembrane region" description="Helical" evidence="3">
    <location>
        <begin position="228"/>
        <end position="252"/>
    </location>
</feature>
<dbReference type="InterPro" id="IPR020846">
    <property type="entry name" value="MFS_dom"/>
</dbReference>
<reference evidence="5 6" key="1">
    <citation type="journal article" date="2018" name="Sci. Rep.">
        <title>Genomic signatures of local adaptation to the degree of environmental predictability in rotifers.</title>
        <authorList>
            <person name="Franch-Gras L."/>
            <person name="Hahn C."/>
            <person name="Garcia-Roger E.M."/>
            <person name="Carmona M.J."/>
            <person name="Serra M."/>
            <person name="Gomez A."/>
        </authorList>
    </citation>
    <scope>NUCLEOTIDE SEQUENCE [LARGE SCALE GENOMIC DNA]</scope>
    <source>
        <strain evidence="5">HYR1</strain>
    </source>
</reference>
<comment type="caution">
    <text evidence="5">The sequence shown here is derived from an EMBL/GenBank/DDBJ whole genome shotgun (WGS) entry which is preliminary data.</text>
</comment>
<feature type="transmembrane region" description="Helical" evidence="3">
    <location>
        <begin position="193"/>
        <end position="216"/>
    </location>
</feature>
<keyword evidence="6" id="KW-1185">Reference proteome</keyword>